<gene>
    <name evidence="2" type="ORF">PGO_040050</name>
</gene>
<evidence type="ECO:0000313" key="3">
    <source>
        <dbReference type="Proteomes" id="UP000195521"/>
    </source>
</evidence>
<organism evidence="2 3">
    <name type="scientific">Plasmodium gonderi</name>
    <dbReference type="NCBI Taxonomy" id="77519"/>
    <lineage>
        <taxon>Eukaryota</taxon>
        <taxon>Sar</taxon>
        <taxon>Alveolata</taxon>
        <taxon>Apicomplexa</taxon>
        <taxon>Aconoidasida</taxon>
        <taxon>Haemosporida</taxon>
        <taxon>Plasmodiidae</taxon>
        <taxon>Plasmodium</taxon>
        <taxon>Plasmodium (Plasmodium)</taxon>
    </lineage>
</organism>
<reference evidence="3" key="1">
    <citation type="submission" date="2017-04" db="EMBL/GenBank/DDBJ databases">
        <title>Plasmodium gonderi genome.</title>
        <authorList>
            <person name="Arisue N."/>
            <person name="Honma H."/>
            <person name="Kawai S."/>
            <person name="Tougan T."/>
            <person name="Tanabe K."/>
            <person name="Horii T."/>
        </authorList>
    </citation>
    <scope>NUCLEOTIDE SEQUENCE [LARGE SCALE GENOMIC DNA]</scope>
    <source>
        <strain evidence="3">ATCC 30045</strain>
    </source>
</reference>
<feature type="region of interest" description="Disordered" evidence="1">
    <location>
        <begin position="218"/>
        <end position="243"/>
    </location>
</feature>
<feature type="region of interest" description="Disordered" evidence="1">
    <location>
        <begin position="482"/>
        <end position="512"/>
    </location>
</feature>
<dbReference type="Proteomes" id="UP000195521">
    <property type="component" value="Unassembled WGS sequence"/>
</dbReference>
<dbReference type="EMBL" id="BDQF01000004">
    <property type="protein sequence ID" value="GAW79404.1"/>
    <property type="molecule type" value="Genomic_DNA"/>
</dbReference>
<protein>
    <submittedName>
        <fullName evidence="2">Variable surface protein</fullName>
    </submittedName>
</protein>
<sequence>MITYRTNFILYFYRMTTVSYDISGGRDSYSYAECIDKYTDYLDEFENKIITLEVKNNAEYCIECVELRKSMENEKLKLQECYKKKYIPLSADQEQTINNFIENCSGKSQSRCDSASSVQNNVASTYETQHPKGDKQKQLDETESVQKVEVLQVPEDLTHHASPSNTQDNEHQSGYNHAFIASIQQDTSTETTIHKDYSTHRALDSNANEEPLHTIHTEKLESHSKIPGKKLHEDSLKDGLPDTQHNIEKTVENKEFEGQGLATEHNKPMSVAAKTYYSEKHIGDVLIPISPANIDTKGVEPTNSVNHTVGVVDTSIGRSSQSDVTPSYYYNMGSTSDDKPIHDTHSRNEDSIVLQSNIVSSIGTPTSIGRVDNISLGIEINADKDTSENPCDNAYIEEKTHVSKNTCSAVCNSGKSCNEIIDLQLSTDEGDNVSHVGELTLAETINEKERSTEKTVIDAGKSYEDLQWKHKDTVDYKQNLQNAHRNSGSDLSRPNENSTTIGKHIQTTSSSN</sequence>
<evidence type="ECO:0000256" key="1">
    <source>
        <dbReference type="SAM" id="MobiDB-lite"/>
    </source>
</evidence>
<comment type="caution">
    <text evidence="2">The sequence shown here is derived from an EMBL/GenBank/DDBJ whole genome shotgun (WGS) entry which is preliminary data.</text>
</comment>
<evidence type="ECO:0000313" key="2">
    <source>
        <dbReference type="EMBL" id="GAW79404.1"/>
    </source>
</evidence>
<dbReference type="RefSeq" id="XP_028541993.1">
    <property type="nucleotide sequence ID" value="XM_028686192.1"/>
</dbReference>
<name>A0A1Y1JH53_PLAGO</name>
<accession>A0A1Y1JH53</accession>
<dbReference type="GeneID" id="39746117"/>
<proteinExistence type="predicted"/>
<dbReference type="AlphaFoldDB" id="A0A1Y1JH53"/>
<keyword evidence="3" id="KW-1185">Reference proteome</keyword>